<dbReference type="AlphaFoldDB" id="A0A9P6H3U7"/>
<feature type="transmembrane region" description="Helical" evidence="1">
    <location>
        <begin position="92"/>
        <end position="114"/>
    </location>
</feature>
<keyword evidence="1" id="KW-0472">Membrane</keyword>
<name>A0A9P6H3U7_9MICR</name>
<keyword evidence="1" id="KW-0812">Transmembrane</keyword>
<comment type="caution">
    <text evidence="2">The sequence shown here is derived from an EMBL/GenBank/DDBJ whole genome shotgun (WGS) entry which is preliminary data.</text>
</comment>
<feature type="transmembrane region" description="Helical" evidence="1">
    <location>
        <begin position="61"/>
        <end position="80"/>
    </location>
</feature>
<feature type="transmembrane region" description="Helical" evidence="1">
    <location>
        <begin position="7"/>
        <end position="25"/>
    </location>
</feature>
<dbReference type="Proteomes" id="UP000740883">
    <property type="component" value="Unassembled WGS sequence"/>
</dbReference>
<proteinExistence type="predicted"/>
<reference evidence="2 3" key="1">
    <citation type="journal article" date="2020" name="Genome Biol. Evol.">
        <title>Comparative genomics of strictly vertically transmitted, feminizing microsporidia endosymbionts of amphipod crustaceans.</title>
        <authorList>
            <person name="Cormier A."/>
            <person name="Chebbi M.A."/>
            <person name="Giraud I."/>
            <person name="Wattier R."/>
            <person name="Teixeira M."/>
            <person name="Gilbert C."/>
            <person name="Rigaud T."/>
            <person name="Cordaux R."/>
        </authorList>
    </citation>
    <scope>NUCLEOTIDE SEQUENCE [LARGE SCALE GENOMIC DNA]</scope>
    <source>
        <strain evidence="2 3">Ou3-Ou53</strain>
    </source>
</reference>
<evidence type="ECO:0000313" key="3">
    <source>
        <dbReference type="Proteomes" id="UP000740883"/>
    </source>
</evidence>
<gene>
    <name evidence="2" type="ORF">NGRA_0305</name>
</gene>
<dbReference type="OrthoDB" id="2191630at2759"/>
<sequence length="119" mass="14494">MSKKGGLLPYYLKLYTFFRTIYLLVEQNRYVGLFFSRSYVFILCFLSFLRILSLQHITKRSVYLFIGLTFFLEGLIFFYFKEYLGFTKLRLVFEAMLAFFTIITMVYLYPYYLLDIKKE</sequence>
<keyword evidence="3" id="KW-1185">Reference proteome</keyword>
<protein>
    <submittedName>
        <fullName evidence="2">Uncharacterized protein</fullName>
    </submittedName>
</protein>
<evidence type="ECO:0000256" key="1">
    <source>
        <dbReference type="SAM" id="Phobius"/>
    </source>
</evidence>
<feature type="transmembrane region" description="Helical" evidence="1">
    <location>
        <begin position="31"/>
        <end position="49"/>
    </location>
</feature>
<organism evidence="2 3">
    <name type="scientific">Nosema granulosis</name>
    <dbReference type="NCBI Taxonomy" id="83296"/>
    <lineage>
        <taxon>Eukaryota</taxon>
        <taxon>Fungi</taxon>
        <taxon>Fungi incertae sedis</taxon>
        <taxon>Microsporidia</taxon>
        <taxon>Nosematidae</taxon>
        <taxon>Nosema</taxon>
    </lineage>
</organism>
<accession>A0A9P6H3U7</accession>
<keyword evidence="1" id="KW-1133">Transmembrane helix</keyword>
<evidence type="ECO:0000313" key="2">
    <source>
        <dbReference type="EMBL" id="KAF9764748.1"/>
    </source>
</evidence>
<dbReference type="EMBL" id="SBJO01000010">
    <property type="protein sequence ID" value="KAF9764748.1"/>
    <property type="molecule type" value="Genomic_DNA"/>
</dbReference>